<accession>N1PBZ6</accession>
<feature type="compositionally biased region" description="Polar residues" evidence="1">
    <location>
        <begin position="11"/>
        <end position="24"/>
    </location>
</feature>
<dbReference type="HOGENOM" id="CLU_1098481_0_0_1"/>
<evidence type="ECO:0000313" key="2">
    <source>
        <dbReference type="EMBL" id="EME39893.1"/>
    </source>
</evidence>
<feature type="region of interest" description="Disordered" evidence="1">
    <location>
        <begin position="1"/>
        <end position="24"/>
    </location>
</feature>
<evidence type="ECO:0000256" key="1">
    <source>
        <dbReference type="SAM" id="MobiDB-lite"/>
    </source>
</evidence>
<keyword evidence="3" id="KW-1185">Reference proteome</keyword>
<feature type="compositionally biased region" description="Basic and acidic residues" evidence="1">
    <location>
        <begin position="1"/>
        <end position="10"/>
    </location>
</feature>
<reference evidence="3" key="1">
    <citation type="journal article" date="2012" name="PLoS Genet.">
        <title>The genomes of the fungal plant pathogens Cladosporium fulvum and Dothistroma septosporum reveal adaptation to different hosts and lifestyles but also signatures of common ancestry.</title>
        <authorList>
            <person name="de Wit P.J.G.M."/>
            <person name="van der Burgt A."/>
            <person name="Oekmen B."/>
            <person name="Stergiopoulos I."/>
            <person name="Abd-Elsalam K.A."/>
            <person name="Aerts A.L."/>
            <person name="Bahkali A.H."/>
            <person name="Beenen H.G."/>
            <person name="Chettri P."/>
            <person name="Cox M.P."/>
            <person name="Datema E."/>
            <person name="de Vries R.P."/>
            <person name="Dhillon B."/>
            <person name="Ganley A.R."/>
            <person name="Griffiths S.A."/>
            <person name="Guo Y."/>
            <person name="Hamelin R.C."/>
            <person name="Henrissat B."/>
            <person name="Kabir M.S."/>
            <person name="Jashni M.K."/>
            <person name="Kema G."/>
            <person name="Klaubauf S."/>
            <person name="Lapidus A."/>
            <person name="Levasseur A."/>
            <person name="Lindquist E."/>
            <person name="Mehrabi R."/>
            <person name="Ohm R.A."/>
            <person name="Owen T.J."/>
            <person name="Salamov A."/>
            <person name="Schwelm A."/>
            <person name="Schijlen E."/>
            <person name="Sun H."/>
            <person name="van den Burg H.A."/>
            <person name="van Ham R.C.H.J."/>
            <person name="Zhang S."/>
            <person name="Goodwin S.B."/>
            <person name="Grigoriev I.V."/>
            <person name="Collemare J."/>
            <person name="Bradshaw R.E."/>
        </authorList>
    </citation>
    <scope>NUCLEOTIDE SEQUENCE [LARGE SCALE GENOMIC DNA]</scope>
    <source>
        <strain evidence="3">NZE10 / CBS 128990</strain>
    </source>
</reference>
<evidence type="ECO:0000313" key="3">
    <source>
        <dbReference type="Proteomes" id="UP000016933"/>
    </source>
</evidence>
<gene>
    <name evidence="2" type="ORF">DOTSEDRAFT_37935</name>
</gene>
<name>N1PBZ6_DOTSN</name>
<organism evidence="2 3">
    <name type="scientific">Dothistroma septosporum (strain NZE10 / CBS 128990)</name>
    <name type="common">Red band needle blight fungus</name>
    <name type="synonym">Mycosphaerella pini</name>
    <dbReference type="NCBI Taxonomy" id="675120"/>
    <lineage>
        <taxon>Eukaryota</taxon>
        <taxon>Fungi</taxon>
        <taxon>Dikarya</taxon>
        <taxon>Ascomycota</taxon>
        <taxon>Pezizomycotina</taxon>
        <taxon>Dothideomycetes</taxon>
        <taxon>Dothideomycetidae</taxon>
        <taxon>Mycosphaerellales</taxon>
        <taxon>Mycosphaerellaceae</taxon>
        <taxon>Dothistroma</taxon>
    </lineage>
</organism>
<feature type="region of interest" description="Disordered" evidence="1">
    <location>
        <begin position="37"/>
        <end position="59"/>
    </location>
</feature>
<sequence length="253" mass="28382">MVNDSIDRATSRLSKISCSDQKPTMQDLEVRLKDTNITPVSSRGAEKARAYPPQRAPPGTRQMYKVIKVALKKKLSCTRTMPAHQSHLLRSSPKSSLRIEPMARLLAMSSEELPPPPYSSISQRDVTARAFVTDDERGMLQPRDAVLTNLSALPRGSCGMHPGYFCEYHHDTHIQEQRQGTSGYQHPQVQQVVDEDVRAGTFRSEDEVDAWIPYYVLAPDDTQVVPTEKWLLPAQRFKSRSGRYLAVACSVTG</sequence>
<proteinExistence type="predicted"/>
<dbReference type="Proteomes" id="UP000016933">
    <property type="component" value="Unassembled WGS sequence"/>
</dbReference>
<dbReference type="AlphaFoldDB" id="N1PBZ6"/>
<dbReference type="EMBL" id="KB446544">
    <property type="protein sequence ID" value="EME39893.1"/>
    <property type="molecule type" value="Genomic_DNA"/>
</dbReference>
<reference evidence="2 3" key="2">
    <citation type="journal article" date="2012" name="PLoS Pathog.">
        <title>Diverse lifestyles and strategies of plant pathogenesis encoded in the genomes of eighteen Dothideomycetes fungi.</title>
        <authorList>
            <person name="Ohm R.A."/>
            <person name="Feau N."/>
            <person name="Henrissat B."/>
            <person name="Schoch C.L."/>
            <person name="Horwitz B.A."/>
            <person name="Barry K.W."/>
            <person name="Condon B.J."/>
            <person name="Copeland A.C."/>
            <person name="Dhillon B."/>
            <person name="Glaser F."/>
            <person name="Hesse C.N."/>
            <person name="Kosti I."/>
            <person name="LaButti K."/>
            <person name="Lindquist E.A."/>
            <person name="Lucas S."/>
            <person name="Salamov A.A."/>
            <person name="Bradshaw R.E."/>
            <person name="Ciuffetti L."/>
            <person name="Hamelin R.C."/>
            <person name="Kema G.H.J."/>
            <person name="Lawrence C."/>
            <person name="Scott J.A."/>
            <person name="Spatafora J.W."/>
            <person name="Turgeon B.G."/>
            <person name="de Wit P.J.G.M."/>
            <person name="Zhong S."/>
            <person name="Goodwin S.B."/>
            <person name="Grigoriev I.V."/>
        </authorList>
    </citation>
    <scope>NUCLEOTIDE SEQUENCE [LARGE SCALE GENOMIC DNA]</scope>
    <source>
        <strain evidence="3">NZE10 / CBS 128990</strain>
    </source>
</reference>
<protein>
    <submittedName>
        <fullName evidence="2">Uncharacterized protein</fullName>
    </submittedName>
</protein>